<name>A0A6G9ANB0_9BACT</name>
<dbReference type="Proteomes" id="UP000501802">
    <property type="component" value="Chromosome"/>
</dbReference>
<accession>A0A6G9ANB0</accession>
<dbReference type="KEGG" id="spib:G8759_15670"/>
<proteinExistence type="predicted"/>
<gene>
    <name evidence="1" type="ORF">G8759_15670</name>
</gene>
<protein>
    <submittedName>
        <fullName evidence="1">Uncharacterized protein</fullName>
    </submittedName>
</protein>
<evidence type="ECO:0000313" key="2">
    <source>
        <dbReference type="Proteomes" id="UP000501802"/>
    </source>
</evidence>
<keyword evidence="2" id="KW-1185">Reference proteome</keyword>
<evidence type="ECO:0000313" key="1">
    <source>
        <dbReference type="EMBL" id="QIP13947.1"/>
    </source>
</evidence>
<reference evidence="1 2" key="1">
    <citation type="submission" date="2020-03" db="EMBL/GenBank/DDBJ databases">
        <authorList>
            <person name="Kim M.K."/>
        </authorList>
    </citation>
    <scope>NUCLEOTIDE SEQUENCE [LARGE SCALE GENOMIC DNA]</scope>
    <source>
        <strain evidence="1 2">BT328</strain>
    </source>
</reference>
<organism evidence="1 2">
    <name type="scientific">Spirosoma aureum</name>
    <dbReference type="NCBI Taxonomy" id="2692134"/>
    <lineage>
        <taxon>Bacteria</taxon>
        <taxon>Pseudomonadati</taxon>
        <taxon>Bacteroidota</taxon>
        <taxon>Cytophagia</taxon>
        <taxon>Cytophagales</taxon>
        <taxon>Cytophagaceae</taxon>
        <taxon>Spirosoma</taxon>
    </lineage>
</organism>
<dbReference type="EMBL" id="CP050063">
    <property type="protein sequence ID" value="QIP13947.1"/>
    <property type="molecule type" value="Genomic_DNA"/>
</dbReference>
<sequence>MNTDYVTFLERFWMGAGSQGQTQIVRDWLQTPEGETFWNALIDEQDGPLTPKLPDENERIHLLRSQQFTSSSVIYRGSLNTVKKEQIDYQFEDLLMDETFVRWAKQTGSSVDCEYWSIFTQKYPHKQVIVALAKQFITFLSRNQLPELPECKIDYELQRLFCRINNRR</sequence>
<dbReference type="AlphaFoldDB" id="A0A6G9ANB0"/>
<dbReference type="RefSeq" id="WP_167209523.1">
    <property type="nucleotide sequence ID" value="NZ_CP050063.1"/>
</dbReference>